<dbReference type="EMBL" id="BAAFRS010000021">
    <property type="protein sequence ID" value="GAB1219372.1"/>
    <property type="molecule type" value="Genomic_DNA"/>
</dbReference>
<gene>
    <name evidence="1" type="ORF">ENUP19_0021G0042</name>
</gene>
<sequence length="61" mass="6998">MSDTTKSYGMLAQAERKNKKFFDSADWSEQFSPISFPVDSEFLHTPKLPTHFKTTNSVIVK</sequence>
<evidence type="ECO:0000313" key="1">
    <source>
        <dbReference type="EMBL" id="GAB1219372.1"/>
    </source>
</evidence>
<accession>A0ABQ0D941</accession>
<reference evidence="1 2" key="1">
    <citation type="journal article" date="2019" name="PLoS Negl. Trop. Dis.">
        <title>Whole genome sequencing of Entamoeba nuttalli reveals mammalian host-related molecular signatures and a novel octapeptide-repeat surface protein.</title>
        <authorList>
            <person name="Tanaka M."/>
            <person name="Makiuchi T."/>
            <person name="Komiyama T."/>
            <person name="Shiina T."/>
            <person name="Osaki K."/>
            <person name="Tachibana H."/>
        </authorList>
    </citation>
    <scope>NUCLEOTIDE SEQUENCE [LARGE SCALE GENOMIC DNA]</scope>
    <source>
        <strain evidence="1 2">P19-061405</strain>
    </source>
</reference>
<name>A0ABQ0D941_9EUKA</name>
<dbReference type="Proteomes" id="UP001628156">
    <property type="component" value="Unassembled WGS sequence"/>
</dbReference>
<comment type="caution">
    <text evidence="1">The sequence shown here is derived from an EMBL/GenBank/DDBJ whole genome shotgun (WGS) entry which is preliminary data.</text>
</comment>
<organism evidence="1 2">
    <name type="scientific">Entamoeba nuttalli</name>
    <dbReference type="NCBI Taxonomy" id="412467"/>
    <lineage>
        <taxon>Eukaryota</taxon>
        <taxon>Amoebozoa</taxon>
        <taxon>Evosea</taxon>
        <taxon>Archamoebae</taxon>
        <taxon>Mastigamoebida</taxon>
        <taxon>Entamoebidae</taxon>
        <taxon>Entamoeba</taxon>
    </lineage>
</organism>
<proteinExistence type="predicted"/>
<evidence type="ECO:0000313" key="2">
    <source>
        <dbReference type="Proteomes" id="UP001628156"/>
    </source>
</evidence>
<protein>
    <submittedName>
        <fullName evidence="1">Uncharacterized protein</fullName>
    </submittedName>
</protein>
<keyword evidence="2" id="KW-1185">Reference proteome</keyword>